<name>A0A7C9J5Q6_9RHOB</name>
<keyword evidence="2" id="KW-1185">Reference proteome</keyword>
<reference evidence="1 2" key="2">
    <citation type="submission" date="2020-03" db="EMBL/GenBank/DDBJ databases">
        <title>Kangsaoukella pontilimi gen. nov., sp. nov., a new member of the family Rhodobacteraceae isolated from a tidal mudflat.</title>
        <authorList>
            <person name="Kim I.S."/>
        </authorList>
    </citation>
    <scope>NUCLEOTIDE SEQUENCE [LARGE SCALE GENOMIC DNA]</scope>
    <source>
        <strain evidence="1 2">GH1-50</strain>
    </source>
</reference>
<organism evidence="1 2">
    <name type="scientific">Kangsaoukella pontilimi</name>
    <dbReference type="NCBI Taxonomy" id="2691042"/>
    <lineage>
        <taxon>Bacteria</taxon>
        <taxon>Pseudomonadati</taxon>
        <taxon>Pseudomonadota</taxon>
        <taxon>Alphaproteobacteria</taxon>
        <taxon>Rhodobacterales</taxon>
        <taxon>Paracoccaceae</taxon>
        <taxon>Kangsaoukella</taxon>
    </lineage>
</organism>
<accession>A0A7C9J5Q6</accession>
<evidence type="ECO:0008006" key="3">
    <source>
        <dbReference type="Google" id="ProtNLM"/>
    </source>
</evidence>
<dbReference type="AlphaFoldDB" id="A0A7C9J5Q6"/>
<gene>
    <name evidence="1" type="ORF">GQ651_16870</name>
</gene>
<evidence type="ECO:0000313" key="2">
    <source>
        <dbReference type="Proteomes" id="UP000480350"/>
    </source>
</evidence>
<comment type="caution">
    <text evidence="1">The sequence shown here is derived from an EMBL/GenBank/DDBJ whole genome shotgun (WGS) entry which is preliminary data.</text>
</comment>
<reference evidence="1 2" key="1">
    <citation type="submission" date="2019-12" db="EMBL/GenBank/DDBJ databases">
        <authorList>
            <person name="Lee S.D."/>
        </authorList>
    </citation>
    <scope>NUCLEOTIDE SEQUENCE [LARGE SCALE GENOMIC DNA]</scope>
    <source>
        <strain evidence="1 2">GH1-50</strain>
    </source>
</reference>
<protein>
    <recommendedName>
        <fullName evidence="3">Roadblock/LAMTOR2 domain-containing protein</fullName>
    </recommendedName>
</protein>
<dbReference type="Proteomes" id="UP000480350">
    <property type="component" value="Unassembled WGS sequence"/>
</dbReference>
<dbReference type="RefSeq" id="WP_160765437.1">
    <property type="nucleotide sequence ID" value="NZ_WUPT01000003.1"/>
</dbReference>
<evidence type="ECO:0000313" key="1">
    <source>
        <dbReference type="EMBL" id="MXQ09521.1"/>
    </source>
</evidence>
<dbReference type="EMBL" id="WUPT01000003">
    <property type="protein sequence ID" value="MXQ09521.1"/>
    <property type="molecule type" value="Genomic_DNA"/>
</dbReference>
<proteinExistence type="predicted"/>
<sequence>MDVAETLDKLRRDIGRCDLALFVDLSTGSVLSSATGMPIPQEELDALSVVAQETLTGQLPESAEGVTGAPQAVQAVLMTSDAATVVQRASPESAEALVCVCGADVGIEDAMTHGRRALDRILAAG</sequence>